<name>A0A1I3V719_9BACT</name>
<dbReference type="InterPro" id="IPR019742">
    <property type="entry name" value="MacrogloblnA2_CS"/>
</dbReference>
<dbReference type="EMBL" id="FORX01000009">
    <property type="protein sequence ID" value="SFJ91324.1"/>
    <property type="molecule type" value="Genomic_DNA"/>
</dbReference>
<dbReference type="Pfam" id="PF17962">
    <property type="entry name" value="bMG6"/>
    <property type="match status" value="1"/>
</dbReference>
<dbReference type="PANTHER" id="PTHR40094">
    <property type="entry name" value="ALPHA-2-MACROGLOBULIN HOMOLOG"/>
    <property type="match status" value="1"/>
</dbReference>
<dbReference type="Proteomes" id="UP000198635">
    <property type="component" value="Unassembled WGS sequence"/>
</dbReference>
<organism evidence="6 7">
    <name type="scientific">Desulfomicrobium apsheronum</name>
    <dbReference type="NCBI Taxonomy" id="52560"/>
    <lineage>
        <taxon>Bacteria</taxon>
        <taxon>Pseudomonadati</taxon>
        <taxon>Thermodesulfobacteriota</taxon>
        <taxon>Desulfovibrionia</taxon>
        <taxon>Desulfovibrionales</taxon>
        <taxon>Desulfomicrobiaceae</taxon>
        <taxon>Desulfomicrobium</taxon>
    </lineage>
</organism>
<dbReference type="Pfam" id="PF17972">
    <property type="entry name" value="bMG5"/>
    <property type="match status" value="1"/>
</dbReference>
<dbReference type="Gene3D" id="2.60.40.3710">
    <property type="match status" value="1"/>
</dbReference>
<keyword evidence="3" id="KW-1015">Disulfide bond</keyword>
<dbReference type="PANTHER" id="PTHR40094:SF1">
    <property type="entry name" value="UBIQUITIN DOMAIN-CONTAINING PROTEIN"/>
    <property type="match status" value="1"/>
</dbReference>
<dbReference type="Gene3D" id="2.60.40.1930">
    <property type="match status" value="1"/>
</dbReference>
<dbReference type="InterPro" id="IPR041246">
    <property type="entry name" value="Bact_MG10"/>
</dbReference>
<dbReference type="Pfam" id="PF00207">
    <property type="entry name" value="A2M"/>
    <property type="match status" value="1"/>
</dbReference>
<evidence type="ECO:0000313" key="6">
    <source>
        <dbReference type="EMBL" id="SFJ91324.1"/>
    </source>
</evidence>
<dbReference type="Pfam" id="PF21142">
    <property type="entry name" value="A2M_bMG2"/>
    <property type="match status" value="1"/>
</dbReference>
<reference evidence="7" key="1">
    <citation type="submission" date="2016-10" db="EMBL/GenBank/DDBJ databases">
        <authorList>
            <person name="Varghese N."/>
            <person name="Submissions S."/>
        </authorList>
    </citation>
    <scope>NUCLEOTIDE SEQUENCE [LARGE SCALE GENOMIC DNA]</scope>
    <source>
        <strain evidence="7">DSM 5918</strain>
    </source>
</reference>
<evidence type="ECO:0000256" key="1">
    <source>
        <dbReference type="ARBA" id="ARBA00010556"/>
    </source>
</evidence>
<dbReference type="InterPro" id="IPR008930">
    <property type="entry name" value="Terpenoid_cyclase/PrenylTrfase"/>
</dbReference>
<dbReference type="SUPFAM" id="SSF48239">
    <property type="entry name" value="Terpenoid cyclases/Protein prenyltransferases"/>
    <property type="match status" value="1"/>
</dbReference>
<evidence type="ECO:0000259" key="5">
    <source>
        <dbReference type="SMART" id="SM01360"/>
    </source>
</evidence>
<sequence length="1785" mass="193250">MSNPKNWIIALLLLVIAGQAWLLLDKDSSDEPKALSVIGVSLDSAMRTTLAVEFDQPVPDTVRAQAPPADIEPKAEGQWVWTNPYTLKFLAQTPLPLDMQYSLTLSPEVFPDEILNAERTRLIRTGSFAVQEMTVNELASEAGPDMVELEGRVVFNAPVDPTNLLAAMSLREADGAPVELSLLTQWRTTSFGFRSAPVRKDKAGRTLTLRLAPELTVAEKSLALGQEFRRDIELRLDPVLRVVGVSPKADKDQSRIDLEFSAPVSAAALRELLRIEPETRISVSAHGKTASLSGKLEPGSTCTVRIAKGLAAEDGAVLEAPFRQDLRMPDLPPSVDFSSAGMFLPRQGQGLLGVEYVNADTVELTVSRVFPNNLSTLFQDYGYSIFDSSAARDSVPYHLGSEIHRETFSVSSASNKVQERTLSMSELIPDKRPGLYKLGLSLPGDYRGATRWVLRTDIGLVAKEDGAGFLVWASSIGDLRALDGVELTLLSFRNQVLGTTRTNADGLARIPYAGHDDELGSPAMILARHGEDFSFIVLDRFRIDTTGLDVSGASISQAGLQAYIYGKRDIYRPGETLDAAVLVRDGRIGTPPDLPVTLEQRDPEGRLLRTLNLVLDRGMAGLSLDIPDWSLTGHYLLQALSGGQVIGSYAYQVEEFIPDRLSVEIASPQTRGEPGQLLPFEVVSRYLFGPAAAKLAVSVKARLLAADFAPKGFEAYSFGDPGKSFEPLPLLATEARLDADGRAAFDVSIPQDLTPPLALWAEFTGRVREQGGRGVTARKRIPVHAYTIYPGIKRPGSMELEPRKRAVFEFVTVSPEGKKSAHPELVATLFQDQWQTVMRRTQSGFSYESVRNPVEISTQRIAPGDGAGAFAVTPPDYGSYRVRLTDPASGAASELEFYCGGWGYSPWAVKNPARLELIPDKEGYLAGETASIQIRSPFAGKALITVEGRNVEHLEIVELNGNTGQLRIPVREDWQPNVHLTATLVRRATDITPGSAGRAFGATALFVDSLSNRMDLRVDAPEEVRPLTDLEIRVQAKPRSRLTVAVVDEGIMQLAGGKNPDPFAHFYAQRALDVISYDNFAFMFPHVGAARPLAGGGDDLGGASAFMRTEGIRRVKPVTFWSGVLDADHTGIVTHRVRLPDFQGALRIVAVGNEGKSFGTGTAMTRVRTPLVLTPTLPRFLSLGDEIEIPLTLRNDTPSGGSFRIDASVTGPATLGAMPGPLTLEPGQEDTVYLPLRCGTEEGKVTLSFIATGGGETATAGEELDQRSPLPVTRTMETTALDAASGEIGAPVPDSFLPGSVKRTVHLSTRPLMRYSGHLENLLGYPYGCAEQTVSKAFPLLHFGALARELAPGRFNAGGPAGLVQAAIRRLQTMQTPSGGYAFWPGGSDPDPWVSAYVCHFLLEARLAGHTIPERMLESAFYHLESLANPEPGSTPQKIEQAAYALYVLALGKKPNLGSQDYLRATFDKSLSGVARTLLAGAYLRTNNHGAGFALLHAAPAVDDERRESGGNLGSGLRDRALIALILLESVPDDPLLPELMTRISGELGRGEWHSTQETSLAFMALGKYLAALDDGRPFAGTLAWTDGAQTFGDTMLFMRENIPTAGALTLEKTPADRTVFATVLTSTTPKTAAHAAFSRGIEVDQTLLREDGQALVDNGVRQGDLIVMRTRVRSTSGRIDNVVVQSLLPAGLEVENPRLATTERLDWMAEEALMEGHQDLRDDRILVFTNLDGNGWKTRYSVLRAVTPGRFALPPVQAEAMYHPGLRGGGALEAITVQRETPVP</sequence>
<comment type="similarity">
    <text evidence="1">Belongs to the protease inhibitor I39 (alpha-2-macroglobulin) family. Bacterial alpha-2-macroglobulin subfamily.</text>
</comment>
<evidence type="ECO:0000259" key="4">
    <source>
        <dbReference type="SMART" id="SM01359"/>
    </source>
</evidence>
<feature type="domain" description="Alpha-2-macroglobulin" evidence="5">
    <location>
        <begin position="1119"/>
        <end position="1207"/>
    </location>
</feature>
<dbReference type="Gene3D" id="1.50.10.20">
    <property type="match status" value="1"/>
</dbReference>
<dbReference type="Pfam" id="PF07703">
    <property type="entry name" value="A2M_BRD"/>
    <property type="match status" value="1"/>
</dbReference>
<dbReference type="SMART" id="SM01360">
    <property type="entry name" value="A2M"/>
    <property type="match status" value="1"/>
</dbReference>
<evidence type="ECO:0000256" key="3">
    <source>
        <dbReference type="ARBA" id="ARBA00023157"/>
    </source>
</evidence>
<dbReference type="Pfam" id="PF01835">
    <property type="entry name" value="MG2"/>
    <property type="match status" value="1"/>
</dbReference>
<dbReference type="CDD" id="cd02891">
    <property type="entry name" value="A2M_like"/>
    <property type="match status" value="1"/>
</dbReference>
<dbReference type="InterPro" id="IPR041462">
    <property type="entry name" value="Bact_A2M_MG6"/>
</dbReference>
<keyword evidence="7" id="KW-1185">Reference proteome</keyword>
<dbReference type="OrthoDB" id="9767116at2"/>
<feature type="domain" description="Alpha-2-macroglobulin bait region" evidence="4">
    <location>
        <begin position="915"/>
        <end position="1054"/>
    </location>
</feature>
<dbReference type="InterPro" id="IPR051802">
    <property type="entry name" value="YfhM-like"/>
</dbReference>
<dbReference type="SMART" id="SM01359">
    <property type="entry name" value="A2M_N_2"/>
    <property type="match status" value="1"/>
</dbReference>
<dbReference type="InterPro" id="IPR049120">
    <property type="entry name" value="A2M_bMG2"/>
</dbReference>
<dbReference type="STRING" id="52560.SAMN04488082_10997"/>
<dbReference type="GO" id="GO:0004866">
    <property type="term" value="F:endopeptidase inhibitor activity"/>
    <property type="evidence" value="ECO:0007669"/>
    <property type="project" value="InterPro"/>
</dbReference>
<accession>A0A1I3V719</accession>
<dbReference type="RefSeq" id="WP_092375036.1">
    <property type="nucleotide sequence ID" value="NZ_FORX01000009.1"/>
</dbReference>
<evidence type="ECO:0008006" key="8">
    <source>
        <dbReference type="Google" id="ProtNLM"/>
    </source>
</evidence>
<dbReference type="Pfam" id="PF11974">
    <property type="entry name" value="bMG3"/>
    <property type="match status" value="1"/>
</dbReference>
<dbReference type="Pfam" id="PF17973">
    <property type="entry name" value="bMG10"/>
    <property type="match status" value="1"/>
</dbReference>
<dbReference type="PROSITE" id="PS00477">
    <property type="entry name" value="ALPHA_2_MACROGLOBULIN"/>
    <property type="match status" value="1"/>
</dbReference>
<dbReference type="InterPro" id="IPR011625">
    <property type="entry name" value="A2M_N_BRD"/>
</dbReference>
<dbReference type="InterPro" id="IPR002890">
    <property type="entry name" value="MG2"/>
</dbReference>
<gene>
    <name evidence="6" type="ORF">SAMN04488082_10997</name>
</gene>
<proteinExistence type="inferred from homology"/>
<evidence type="ECO:0000313" key="7">
    <source>
        <dbReference type="Proteomes" id="UP000198635"/>
    </source>
</evidence>
<dbReference type="InterPro" id="IPR001599">
    <property type="entry name" value="Macroglobln_a2"/>
</dbReference>
<dbReference type="InterPro" id="IPR021868">
    <property type="entry name" value="Alpha_2_Macroglob_MG3"/>
</dbReference>
<evidence type="ECO:0000256" key="2">
    <source>
        <dbReference type="ARBA" id="ARBA00022729"/>
    </source>
</evidence>
<dbReference type="InterPro" id="IPR041203">
    <property type="entry name" value="Bact_A2M_MG5"/>
</dbReference>
<dbReference type="InterPro" id="IPR047565">
    <property type="entry name" value="Alpha-macroglob_thiol-ester_cl"/>
</dbReference>
<protein>
    <recommendedName>
        <fullName evidence="8">Alpha-2-macroglobulin</fullName>
    </recommendedName>
</protein>
<keyword evidence="2" id="KW-0732">Signal</keyword>
<dbReference type="SMART" id="SM01419">
    <property type="entry name" value="Thiol-ester_cl"/>
    <property type="match status" value="1"/>
</dbReference>